<comment type="caution">
    <text evidence="1">The sequence shown here is derived from an EMBL/GenBank/DDBJ whole genome shotgun (WGS) entry which is preliminary data.</text>
</comment>
<protein>
    <submittedName>
        <fullName evidence="1">Uncharacterized protein</fullName>
    </submittedName>
</protein>
<evidence type="ECO:0000313" key="1">
    <source>
        <dbReference type="EMBL" id="CAJ1925459.1"/>
    </source>
</evidence>
<keyword evidence="2" id="KW-1185">Reference proteome</keyword>
<name>A0AAD2FCU1_9STRA</name>
<dbReference type="EMBL" id="CAKOGP040000002">
    <property type="protein sequence ID" value="CAJ1925459.1"/>
    <property type="molecule type" value="Genomic_DNA"/>
</dbReference>
<sequence length="221" mass="25031">MIYREAIQLSNQVASLLESKRFYQAILVACTAMEVFQKQTPTAEKASLSGHDFIDPCMAFCCNRDCASDSRSTMDEEYTYEHGIILPLNTIDWTAITAVLIFNCALTHHLAAGHCYDHVTSQHFLKKSLRLYTLAYNEQDRQDQNIMFQAAIVNNVGLIHKRLGSQEEAQACFDFLTTMIVMMRVSSTEGDSCLGEDKYRQHVQDFWKNILGNKRSVAPAA</sequence>
<accession>A0AAD2FCU1</accession>
<gene>
    <name evidence="1" type="ORF">CYCCA115_LOCUS1146</name>
</gene>
<reference evidence="1" key="1">
    <citation type="submission" date="2023-08" db="EMBL/GenBank/DDBJ databases">
        <authorList>
            <person name="Audoor S."/>
            <person name="Bilcke G."/>
        </authorList>
    </citation>
    <scope>NUCLEOTIDE SEQUENCE</scope>
</reference>
<dbReference type="AlphaFoldDB" id="A0AAD2FCU1"/>
<organism evidence="1 2">
    <name type="scientific">Cylindrotheca closterium</name>
    <dbReference type="NCBI Taxonomy" id="2856"/>
    <lineage>
        <taxon>Eukaryota</taxon>
        <taxon>Sar</taxon>
        <taxon>Stramenopiles</taxon>
        <taxon>Ochrophyta</taxon>
        <taxon>Bacillariophyta</taxon>
        <taxon>Bacillariophyceae</taxon>
        <taxon>Bacillariophycidae</taxon>
        <taxon>Bacillariales</taxon>
        <taxon>Bacillariaceae</taxon>
        <taxon>Cylindrotheca</taxon>
    </lineage>
</organism>
<dbReference type="Proteomes" id="UP001295423">
    <property type="component" value="Unassembled WGS sequence"/>
</dbReference>
<proteinExistence type="predicted"/>
<evidence type="ECO:0000313" key="2">
    <source>
        <dbReference type="Proteomes" id="UP001295423"/>
    </source>
</evidence>